<feature type="transmembrane region" description="Helical" evidence="1">
    <location>
        <begin position="38"/>
        <end position="62"/>
    </location>
</feature>
<keyword evidence="1" id="KW-0812">Transmembrane</keyword>
<keyword evidence="1" id="KW-0472">Membrane</keyword>
<evidence type="ECO:0000313" key="3">
    <source>
        <dbReference type="Proteomes" id="UP000198859"/>
    </source>
</evidence>
<evidence type="ECO:0000256" key="1">
    <source>
        <dbReference type="SAM" id="Phobius"/>
    </source>
</evidence>
<reference evidence="3" key="1">
    <citation type="submission" date="2016-10" db="EMBL/GenBank/DDBJ databases">
        <authorList>
            <person name="Varghese N."/>
            <person name="Submissions S."/>
        </authorList>
    </citation>
    <scope>NUCLEOTIDE SEQUENCE [LARGE SCALE GENOMIC DNA]</scope>
    <source>
        <strain evidence="3">DSM 22127</strain>
    </source>
</reference>
<dbReference type="AlphaFoldDB" id="A0A1H1PG68"/>
<name>A0A1H1PG68_9ACTN</name>
<feature type="transmembrane region" description="Helical" evidence="1">
    <location>
        <begin position="12"/>
        <end position="32"/>
    </location>
</feature>
<organism evidence="2 3">
    <name type="scientific">Nocardioides scoriae</name>
    <dbReference type="NCBI Taxonomy" id="642780"/>
    <lineage>
        <taxon>Bacteria</taxon>
        <taxon>Bacillati</taxon>
        <taxon>Actinomycetota</taxon>
        <taxon>Actinomycetes</taxon>
        <taxon>Propionibacteriales</taxon>
        <taxon>Nocardioidaceae</taxon>
        <taxon>Nocardioides</taxon>
    </lineage>
</organism>
<protein>
    <submittedName>
        <fullName evidence="2">Uncharacterized protein</fullName>
    </submittedName>
</protein>
<evidence type="ECO:0000313" key="2">
    <source>
        <dbReference type="EMBL" id="SDS10134.1"/>
    </source>
</evidence>
<gene>
    <name evidence="2" type="ORF">SAMN04488570_1130</name>
</gene>
<dbReference type="EMBL" id="LT629757">
    <property type="protein sequence ID" value="SDS10134.1"/>
    <property type="molecule type" value="Genomic_DNA"/>
</dbReference>
<keyword evidence="3" id="KW-1185">Reference proteome</keyword>
<keyword evidence="1" id="KW-1133">Transmembrane helix</keyword>
<dbReference type="Proteomes" id="UP000198859">
    <property type="component" value="Chromosome I"/>
</dbReference>
<proteinExistence type="predicted"/>
<accession>A0A1H1PG68</accession>
<sequence length="68" mass="6823">MTGKGALGRMSLPYRISTSTAFAGTTFAAVTAGVDGAWVVSTVLTVVALLLLSLVVHGVGAASKRQST</sequence>